<accession>A0AAP0R5V8</accession>
<dbReference type="EMBL" id="JBBPBK010000051">
    <property type="protein sequence ID" value="KAK9266836.1"/>
    <property type="molecule type" value="Genomic_DNA"/>
</dbReference>
<evidence type="ECO:0000313" key="2">
    <source>
        <dbReference type="EMBL" id="KAK9266836.1"/>
    </source>
</evidence>
<keyword evidence="3" id="KW-1185">Reference proteome</keyword>
<evidence type="ECO:0000256" key="1">
    <source>
        <dbReference type="SAM" id="Phobius"/>
    </source>
</evidence>
<dbReference type="PANTHER" id="PTHR33726:SF8">
    <property type="entry name" value="TRANSMEMBRANE PROTEIN"/>
    <property type="match status" value="1"/>
</dbReference>
<protein>
    <submittedName>
        <fullName evidence="2">Uncharacterized protein</fullName>
    </submittedName>
</protein>
<comment type="caution">
    <text evidence="2">The sequence shown here is derived from an EMBL/GenBank/DDBJ whole genome shotgun (WGS) entry which is preliminary data.</text>
</comment>
<feature type="transmembrane region" description="Helical" evidence="1">
    <location>
        <begin position="64"/>
        <end position="84"/>
    </location>
</feature>
<dbReference type="PANTHER" id="PTHR33726">
    <property type="entry name" value="TRANSMEMBRANE PROTEIN"/>
    <property type="match status" value="1"/>
</dbReference>
<reference evidence="2 3" key="1">
    <citation type="journal article" date="2024" name="Plant J.">
        <title>Genome sequences and population genomics reveal climatic adaptation and genomic divergence between two closely related sweetgum species.</title>
        <authorList>
            <person name="Xu W.Q."/>
            <person name="Ren C.Q."/>
            <person name="Zhang X.Y."/>
            <person name="Comes H.P."/>
            <person name="Liu X.H."/>
            <person name="Li Y.G."/>
            <person name="Kettle C.J."/>
            <person name="Jalonen R."/>
            <person name="Gaisberger H."/>
            <person name="Ma Y.Z."/>
            <person name="Qiu Y.X."/>
        </authorList>
    </citation>
    <scope>NUCLEOTIDE SEQUENCE [LARGE SCALE GENOMIC DNA]</scope>
    <source>
        <strain evidence="2">Hangzhou</strain>
    </source>
</reference>
<sequence length="108" mass="12451">MAKLLWSLKKVSKEWWPRRLSAFRWKRLDFQINIIDGVVFKILYVLEAIVLVSNSLFLLPLLRLPFLIIILSFGPSFVFTNLAFSFTGPGPAQLAVVFYSEMEPFIGL</sequence>
<dbReference type="AlphaFoldDB" id="A0AAP0R5V8"/>
<keyword evidence="1" id="KW-0812">Transmembrane</keyword>
<name>A0AAP0R5V8_LIQFO</name>
<evidence type="ECO:0000313" key="3">
    <source>
        <dbReference type="Proteomes" id="UP001415857"/>
    </source>
</evidence>
<keyword evidence="1" id="KW-1133">Transmembrane helix</keyword>
<proteinExistence type="predicted"/>
<keyword evidence="1" id="KW-0472">Membrane</keyword>
<gene>
    <name evidence="2" type="ORF">L1049_001607</name>
</gene>
<dbReference type="Proteomes" id="UP001415857">
    <property type="component" value="Unassembled WGS sequence"/>
</dbReference>
<organism evidence="2 3">
    <name type="scientific">Liquidambar formosana</name>
    <name type="common">Formosan gum</name>
    <dbReference type="NCBI Taxonomy" id="63359"/>
    <lineage>
        <taxon>Eukaryota</taxon>
        <taxon>Viridiplantae</taxon>
        <taxon>Streptophyta</taxon>
        <taxon>Embryophyta</taxon>
        <taxon>Tracheophyta</taxon>
        <taxon>Spermatophyta</taxon>
        <taxon>Magnoliopsida</taxon>
        <taxon>eudicotyledons</taxon>
        <taxon>Gunneridae</taxon>
        <taxon>Pentapetalae</taxon>
        <taxon>Saxifragales</taxon>
        <taxon>Altingiaceae</taxon>
        <taxon>Liquidambar</taxon>
    </lineage>
</organism>
<feature type="transmembrane region" description="Helical" evidence="1">
    <location>
        <begin position="34"/>
        <end position="58"/>
    </location>
</feature>